<dbReference type="InterPro" id="IPR036305">
    <property type="entry name" value="RGS_sf"/>
</dbReference>
<dbReference type="PANTHER" id="PTHR10845:SF192">
    <property type="entry name" value="DOUBLE HIT, ISOFORM B"/>
    <property type="match status" value="1"/>
</dbReference>
<dbReference type="PANTHER" id="PTHR10845">
    <property type="entry name" value="REGULATOR OF G PROTEIN SIGNALING"/>
    <property type="match status" value="1"/>
</dbReference>
<dbReference type="KEGG" id="ngr:NAEGRDRAFT_54553"/>
<evidence type="ECO:0000313" key="2">
    <source>
        <dbReference type="EMBL" id="EFC36142.1"/>
    </source>
</evidence>
<sequence>MWDTFVSFTYPVFILQRFKSEPKTDNSETTQKSNSIQLSETMNSESNIRKILLNEKWNDLFLKFSEKCFACEDVMMWNAIEKFKAIKSEKQRRELFYNICNTYIRLGAPLELNISRKDFGIPEIMKTFEALRESAIRGSSGSPSGTDSPKKRTIFAITSEMFDRIQTACEHNMLDNYTRFQASYEKQLEKELGVLPIMKV</sequence>
<keyword evidence="3" id="KW-1185">Reference proteome</keyword>
<reference evidence="2 3" key="1">
    <citation type="journal article" date="2010" name="Cell">
        <title>The genome of Naegleria gruberi illuminates early eukaryotic versatility.</title>
        <authorList>
            <person name="Fritz-Laylin L.K."/>
            <person name="Prochnik S.E."/>
            <person name="Ginger M.L."/>
            <person name="Dacks J.B."/>
            <person name="Carpenter M.L."/>
            <person name="Field M.C."/>
            <person name="Kuo A."/>
            <person name="Paredez A."/>
            <person name="Chapman J."/>
            <person name="Pham J."/>
            <person name="Shu S."/>
            <person name="Neupane R."/>
            <person name="Cipriano M."/>
            <person name="Mancuso J."/>
            <person name="Tu H."/>
            <person name="Salamov A."/>
            <person name="Lindquist E."/>
            <person name="Shapiro H."/>
            <person name="Lucas S."/>
            <person name="Grigoriev I.V."/>
            <person name="Cande W.Z."/>
            <person name="Fulton C."/>
            <person name="Rokhsar D.S."/>
            <person name="Dawson S.C."/>
        </authorList>
    </citation>
    <scope>NUCLEOTIDE SEQUENCE [LARGE SCALE GENOMIC DNA]</scope>
    <source>
        <strain evidence="2 3">NEG-M</strain>
    </source>
</reference>
<proteinExistence type="predicted"/>
<dbReference type="Pfam" id="PF00615">
    <property type="entry name" value="RGS"/>
    <property type="match status" value="1"/>
</dbReference>
<name>D2W458_NAEGR</name>
<dbReference type="SUPFAM" id="SSF48097">
    <property type="entry name" value="Regulator of G-protein signaling, RGS"/>
    <property type="match status" value="1"/>
</dbReference>
<dbReference type="PROSITE" id="PS50132">
    <property type="entry name" value="RGS"/>
    <property type="match status" value="1"/>
</dbReference>
<gene>
    <name evidence="2" type="ORF">NAEGRDRAFT_54553</name>
</gene>
<dbReference type="EMBL" id="GG738938">
    <property type="protein sequence ID" value="EFC36142.1"/>
    <property type="molecule type" value="Genomic_DNA"/>
</dbReference>
<dbReference type="InterPro" id="IPR016137">
    <property type="entry name" value="RGS"/>
</dbReference>
<accession>D2W458</accession>
<dbReference type="InParanoid" id="D2W458"/>
<evidence type="ECO:0000259" key="1">
    <source>
        <dbReference type="PROSITE" id="PS50132"/>
    </source>
</evidence>
<dbReference type="InterPro" id="IPR044926">
    <property type="entry name" value="RGS_subdomain_2"/>
</dbReference>
<dbReference type="SMART" id="SM00315">
    <property type="entry name" value="RGS"/>
    <property type="match status" value="1"/>
</dbReference>
<evidence type="ECO:0000313" key="3">
    <source>
        <dbReference type="Proteomes" id="UP000006671"/>
    </source>
</evidence>
<dbReference type="OrthoDB" id="196547at2759"/>
<organism evidence="3">
    <name type="scientific">Naegleria gruberi</name>
    <name type="common">Amoeba</name>
    <dbReference type="NCBI Taxonomy" id="5762"/>
    <lineage>
        <taxon>Eukaryota</taxon>
        <taxon>Discoba</taxon>
        <taxon>Heterolobosea</taxon>
        <taxon>Tetramitia</taxon>
        <taxon>Eutetramitia</taxon>
        <taxon>Vahlkampfiidae</taxon>
        <taxon>Naegleria</taxon>
    </lineage>
</organism>
<dbReference type="Proteomes" id="UP000006671">
    <property type="component" value="Unassembled WGS sequence"/>
</dbReference>
<dbReference type="Gene3D" id="1.10.167.10">
    <property type="entry name" value="Regulator of G-protein Signalling 4, domain 2"/>
    <property type="match status" value="1"/>
</dbReference>
<dbReference type="GeneID" id="8860479"/>
<protein>
    <submittedName>
        <fullName evidence="2">Predicted protein</fullName>
    </submittedName>
</protein>
<dbReference type="AlphaFoldDB" id="D2W458"/>
<dbReference type="VEuPathDB" id="AmoebaDB:NAEGRDRAFT_54553"/>
<feature type="domain" description="RGS" evidence="1">
    <location>
        <begin position="47"/>
        <end position="109"/>
    </location>
</feature>
<dbReference type="RefSeq" id="XP_002668886.1">
    <property type="nucleotide sequence ID" value="XM_002668840.1"/>
</dbReference>